<accession>A0A9P6GH57</accession>
<dbReference type="Proteomes" id="UP000756921">
    <property type="component" value="Unassembled WGS sequence"/>
</dbReference>
<keyword evidence="2" id="KW-1185">Reference proteome</keyword>
<name>A0A9P6GH57_9PLEO</name>
<reference evidence="1" key="1">
    <citation type="journal article" date="2020" name="Mol. Plant Microbe Interact.">
        <title>Genome Sequence of the Biocontrol Agent Coniothyrium minitans strain Conio (IMI 134523).</title>
        <authorList>
            <person name="Patel D."/>
            <person name="Shittu T.A."/>
            <person name="Baroncelli R."/>
            <person name="Muthumeenakshi S."/>
            <person name="Osborne T.H."/>
            <person name="Janganan T.K."/>
            <person name="Sreenivasaprasad S."/>
        </authorList>
    </citation>
    <scope>NUCLEOTIDE SEQUENCE</scope>
    <source>
        <strain evidence="1">Conio</strain>
    </source>
</reference>
<proteinExistence type="predicted"/>
<protein>
    <submittedName>
        <fullName evidence="1">Uncharacterized protein</fullName>
    </submittedName>
</protein>
<sequence>MHRTLQSHRSLRLLATFISTSSGLEASRREDEKTLLTSLKPVALHTRPVHESSELLELCGTASKALHASAAPPEVAAEASLSCWEDGWEDKSVSCEHPPDAATQLSLHLVIIDAWLYPNLAAEMHREALPCLMVARTPEHLISNIVVNMAKSKKQALRNDP</sequence>
<dbReference type="EMBL" id="WJXW01000006">
    <property type="protein sequence ID" value="KAF9735632.1"/>
    <property type="molecule type" value="Genomic_DNA"/>
</dbReference>
<evidence type="ECO:0000313" key="2">
    <source>
        <dbReference type="Proteomes" id="UP000756921"/>
    </source>
</evidence>
<dbReference type="AlphaFoldDB" id="A0A9P6GH57"/>
<organism evidence="1 2">
    <name type="scientific">Paraphaeosphaeria minitans</name>
    <dbReference type="NCBI Taxonomy" id="565426"/>
    <lineage>
        <taxon>Eukaryota</taxon>
        <taxon>Fungi</taxon>
        <taxon>Dikarya</taxon>
        <taxon>Ascomycota</taxon>
        <taxon>Pezizomycotina</taxon>
        <taxon>Dothideomycetes</taxon>
        <taxon>Pleosporomycetidae</taxon>
        <taxon>Pleosporales</taxon>
        <taxon>Massarineae</taxon>
        <taxon>Didymosphaeriaceae</taxon>
        <taxon>Paraphaeosphaeria</taxon>
    </lineage>
</organism>
<gene>
    <name evidence="1" type="ORF">PMIN01_07037</name>
</gene>
<evidence type="ECO:0000313" key="1">
    <source>
        <dbReference type="EMBL" id="KAF9735632.1"/>
    </source>
</evidence>
<comment type="caution">
    <text evidence="1">The sequence shown here is derived from an EMBL/GenBank/DDBJ whole genome shotgun (WGS) entry which is preliminary data.</text>
</comment>